<dbReference type="AlphaFoldDB" id="S9VNT5"/>
<evidence type="ECO:0000256" key="4">
    <source>
        <dbReference type="ARBA" id="ARBA00023187"/>
    </source>
</evidence>
<dbReference type="OrthoDB" id="275748at2759"/>
<evidence type="ECO:0000256" key="5">
    <source>
        <dbReference type="ARBA" id="ARBA00023242"/>
    </source>
</evidence>
<keyword evidence="4" id="KW-0508">mRNA splicing</keyword>
<dbReference type="eggNOG" id="KOG0114">
    <property type="taxonomic scope" value="Eukaryota"/>
</dbReference>
<evidence type="ECO:0000313" key="9">
    <source>
        <dbReference type="Proteomes" id="UP000015464"/>
    </source>
</evidence>
<protein>
    <submittedName>
        <fullName evidence="8">U2 snRNP-associated protein Sf3b14</fullName>
    </submittedName>
</protein>
<keyword evidence="3 6" id="KW-0694">RNA-binding</keyword>
<organism evidence="8 9">
    <name type="scientific">Schizosaccharomyces cryophilus (strain OY26 / ATCC MYA-4695 / CBS 11777 / NBRC 106824 / NRRL Y48691)</name>
    <name type="common">Fission yeast</name>
    <dbReference type="NCBI Taxonomy" id="653667"/>
    <lineage>
        <taxon>Eukaryota</taxon>
        <taxon>Fungi</taxon>
        <taxon>Dikarya</taxon>
        <taxon>Ascomycota</taxon>
        <taxon>Taphrinomycotina</taxon>
        <taxon>Schizosaccharomycetes</taxon>
        <taxon>Schizosaccharomycetales</taxon>
        <taxon>Schizosaccharomycetaceae</taxon>
        <taxon>Schizosaccharomyces</taxon>
    </lineage>
</organism>
<dbReference type="GO" id="GO:0005686">
    <property type="term" value="C:U2 snRNP"/>
    <property type="evidence" value="ECO:0007669"/>
    <property type="project" value="EnsemblFungi"/>
</dbReference>
<proteinExistence type="predicted"/>
<dbReference type="STRING" id="653667.S9VNT5"/>
<dbReference type="InterPro" id="IPR000504">
    <property type="entry name" value="RRM_dom"/>
</dbReference>
<dbReference type="GO" id="GO:0003729">
    <property type="term" value="F:mRNA binding"/>
    <property type="evidence" value="ECO:0007669"/>
    <property type="project" value="TreeGrafter"/>
</dbReference>
<dbReference type="HOGENOM" id="CLU_012062_25_2_1"/>
<dbReference type="EMBL" id="KE546995">
    <property type="protein sequence ID" value="EPY49633.1"/>
    <property type="molecule type" value="Genomic_DNA"/>
</dbReference>
<keyword evidence="5" id="KW-0539">Nucleus</keyword>
<evidence type="ECO:0000259" key="7">
    <source>
        <dbReference type="PROSITE" id="PS50102"/>
    </source>
</evidence>
<dbReference type="InterPro" id="IPR035979">
    <property type="entry name" value="RBD_domain_sf"/>
</dbReference>
<evidence type="ECO:0000256" key="6">
    <source>
        <dbReference type="PROSITE-ProRule" id="PRU00176"/>
    </source>
</evidence>
<keyword evidence="2" id="KW-0507">mRNA processing</keyword>
<evidence type="ECO:0000256" key="2">
    <source>
        <dbReference type="ARBA" id="ARBA00022664"/>
    </source>
</evidence>
<dbReference type="GO" id="GO:0008380">
    <property type="term" value="P:RNA splicing"/>
    <property type="evidence" value="ECO:0007669"/>
    <property type="project" value="UniProtKB-KW"/>
</dbReference>
<dbReference type="InterPro" id="IPR012677">
    <property type="entry name" value="Nucleotide-bd_a/b_plait_sf"/>
</dbReference>
<dbReference type="Pfam" id="PF00076">
    <property type="entry name" value="RRM_1"/>
    <property type="match status" value="1"/>
</dbReference>
<name>S9VNT5_SCHCR</name>
<dbReference type="SUPFAM" id="SSF54928">
    <property type="entry name" value="RNA-binding domain, RBD"/>
    <property type="match status" value="1"/>
</dbReference>
<dbReference type="FunFam" id="3.30.70.330:FF:000286">
    <property type="entry name" value="Putative pre-mRNA branch site protein p14"/>
    <property type="match status" value="1"/>
</dbReference>
<dbReference type="GeneID" id="25035844"/>
<dbReference type="SMART" id="SM00360">
    <property type="entry name" value="RRM"/>
    <property type="match status" value="1"/>
</dbReference>
<dbReference type="Proteomes" id="UP000015464">
    <property type="component" value="Unassembled WGS sequence"/>
</dbReference>
<sequence length="114" mass="13231">MSHRTANSEVSSILFVKNLSFKITSEEMYDLFGRYGPIRQIRLGNTVETRGTAFVVYENVQDALRACNKLSGYNFMDRYLVVHYYNPEKAKTEGENLNSRYTALEEVKKRYGVQ</sequence>
<dbReference type="RefSeq" id="XP_013025657.1">
    <property type="nucleotide sequence ID" value="XM_013170203.1"/>
</dbReference>
<dbReference type="CDD" id="cd12241">
    <property type="entry name" value="RRM_SF3B14"/>
    <property type="match status" value="1"/>
</dbReference>
<dbReference type="Gene3D" id="3.30.70.330">
    <property type="match status" value="1"/>
</dbReference>
<accession>S9VNT5</accession>
<reference evidence="8 9" key="1">
    <citation type="journal article" date="2011" name="Science">
        <title>Comparative functional genomics of the fission yeasts.</title>
        <authorList>
            <person name="Rhind N."/>
            <person name="Chen Z."/>
            <person name="Yassour M."/>
            <person name="Thompson D.A."/>
            <person name="Haas B.J."/>
            <person name="Habib N."/>
            <person name="Wapinski I."/>
            <person name="Roy S."/>
            <person name="Lin M.F."/>
            <person name="Heiman D.I."/>
            <person name="Young S.K."/>
            <person name="Furuya K."/>
            <person name="Guo Y."/>
            <person name="Pidoux A."/>
            <person name="Chen H.M."/>
            <person name="Robbertse B."/>
            <person name="Goldberg J.M."/>
            <person name="Aoki K."/>
            <person name="Bayne E.H."/>
            <person name="Berlin A.M."/>
            <person name="Desjardins C.A."/>
            <person name="Dobbs E."/>
            <person name="Dukaj L."/>
            <person name="Fan L."/>
            <person name="FitzGerald M.G."/>
            <person name="French C."/>
            <person name="Gujja S."/>
            <person name="Hansen K."/>
            <person name="Keifenheim D."/>
            <person name="Levin J.Z."/>
            <person name="Mosher R.A."/>
            <person name="Mueller C.A."/>
            <person name="Pfiffner J."/>
            <person name="Priest M."/>
            <person name="Russ C."/>
            <person name="Smialowska A."/>
            <person name="Swoboda P."/>
            <person name="Sykes S.M."/>
            <person name="Vaughn M."/>
            <person name="Vengrova S."/>
            <person name="Yoder R."/>
            <person name="Zeng Q."/>
            <person name="Allshire R."/>
            <person name="Baulcombe D."/>
            <person name="Birren B.W."/>
            <person name="Brown W."/>
            <person name="Ekwall K."/>
            <person name="Kellis M."/>
            <person name="Leatherwood J."/>
            <person name="Levin H."/>
            <person name="Margalit H."/>
            <person name="Martienssen R."/>
            <person name="Nieduszynski C.A."/>
            <person name="Spatafora J.W."/>
            <person name="Friedman N."/>
            <person name="Dalgaard J.Z."/>
            <person name="Baumann P."/>
            <person name="Niki H."/>
            <person name="Regev A."/>
            <person name="Nusbaum C."/>
        </authorList>
    </citation>
    <scope>NUCLEOTIDE SEQUENCE [LARGE SCALE GENOMIC DNA]</scope>
    <source>
        <strain evidence="9">OY26 / ATCC MYA-4695 / CBS 11777 / NBRC 106824 / NRRL Y48691</strain>
    </source>
</reference>
<dbReference type="InterPro" id="IPR050374">
    <property type="entry name" value="RRT5_SRSF_SR"/>
</dbReference>
<dbReference type="InterPro" id="IPR034150">
    <property type="entry name" value="SF3B6_RRM"/>
</dbReference>
<gene>
    <name evidence="8" type="ORF">SPOG_01516</name>
</gene>
<dbReference type="GO" id="GO:0006397">
    <property type="term" value="P:mRNA processing"/>
    <property type="evidence" value="ECO:0007669"/>
    <property type="project" value="UniProtKB-KW"/>
</dbReference>
<evidence type="ECO:0000256" key="1">
    <source>
        <dbReference type="ARBA" id="ARBA00004123"/>
    </source>
</evidence>
<comment type="subcellular location">
    <subcellularLocation>
        <location evidence="1">Nucleus</location>
    </subcellularLocation>
</comment>
<evidence type="ECO:0000313" key="8">
    <source>
        <dbReference type="EMBL" id="EPY49633.1"/>
    </source>
</evidence>
<dbReference type="PANTHER" id="PTHR23003">
    <property type="entry name" value="RNA RECOGNITION MOTIF RRM DOMAIN CONTAINING PROTEIN"/>
    <property type="match status" value="1"/>
</dbReference>
<dbReference type="PROSITE" id="PS50102">
    <property type="entry name" value="RRM"/>
    <property type="match status" value="1"/>
</dbReference>
<dbReference type="GO" id="GO:0005737">
    <property type="term" value="C:cytoplasm"/>
    <property type="evidence" value="ECO:0007669"/>
    <property type="project" value="TreeGrafter"/>
</dbReference>
<evidence type="ECO:0000256" key="3">
    <source>
        <dbReference type="ARBA" id="ARBA00022884"/>
    </source>
</evidence>
<feature type="domain" description="RRM" evidence="7">
    <location>
        <begin position="12"/>
        <end position="87"/>
    </location>
</feature>
<keyword evidence="9" id="KW-1185">Reference proteome</keyword>
<dbReference type="OMA" id="VLYYRSN"/>